<accession>A0AA45ZHY3</accession>
<sequence>MSVTLVVKGNEKGNGVECTGAFCPGVNEASKVNKWSEEELRKCGDLFLFSTKMAKYVSRHNGRKLSAETCYALICDPIYDLLMTDNYLPSDLDVEGHVTTLKGFCNLDRAGHGFKIQGTLSEIHKVCLNYNVDNALTLLSYNKSMLKKAAAELAVAACSNLAKNFNDKIVADLNNDEALRLLYASWITATDNYDRHPEDEYSYTTSFITGNSGLYKALQNRNYPIFLKEMHAIALKDSLSMFHVVLTTMVGGISALKLSYNTLITCVLFSIYAKDEKREMLLDEAVECFYPLLNYSDELCQTIQEFLKATKGEKDISNTLTNSDIRDFIKLKGKDIIAMISNIKSLDRQIAGPLQYNTDFGLERLAAISLILYPGKRFTGEEIIIENGKPRLLNVGFEKIDQDNLYFNKSDIINPSKEGTLSLEELALLEDIQNIFTSIQEMVPHLNWDIFIAELKKACGKIHSISFYQDARNGIENKLSTNLSEVVLFDHDHLPQLAYESILPRVHDIEKFLQNAQALAAAKHFTKLMGNNKTEALSTEELLEILESSNDTIFSEDGNCVHPLFEDIENNFKHYSVNLSTAEKDEEAQNSSITFLAYAAPACVQEEDLYEDLYQVCNLDNKERKKIIGTFSHRPLKHRFFRKTPYIIAASTVGWTLVALYAAYLIALPAIIVAIASVYTLIMYYLILIYAGIDADVNYLMTIRKDGKNSPQLYLSEKETSILAEIETLVPSDSKRETPLPSEEEEKSEVTAISPKTEEMHSTQLGTMHDIAI</sequence>
<feature type="transmembrane region" description="Helical" evidence="2">
    <location>
        <begin position="644"/>
        <end position="664"/>
    </location>
</feature>
<evidence type="ECO:0000256" key="2">
    <source>
        <dbReference type="SAM" id="Phobius"/>
    </source>
</evidence>
<keyword evidence="2" id="KW-0812">Transmembrane</keyword>
<protein>
    <submittedName>
        <fullName evidence="3">Uncharacterized protein</fullName>
    </submittedName>
</protein>
<dbReference type="AlphaFoldDB" id="A0AA45ZHY3"/>
<keyword evidence="2" id="KW-1133">Transmembrane helix</keyword>
<gene>
    <name evidence="3" type="ORF">ANAPC1_01249</name>
</gene>
<reference evidence="4" key="1">
    <citation type="submission" date="2016-03" db="EMBL/GenBank/DDBJ databases">
        <authorList>
            <person name="Loux Valentin"/>
        </authorList>
    </citation>
    <scope>NUCLEOTIDE SEQUENCE [LARGE SCALE GENOMIC DNA]</scope>
    <source>
        <strain evidence="4">C1</strain>
    </source>
</reference>
<organism evidence="3 4">
    <name type="scientific">Anaplasma phagocytophilum</name>
    <name type="common">Ehrlichia phagocytophila</name>
    <dbReference type="NCBI Taxonomy" id="948"/>
    <lineage>
        <taxon>Bacteria</taxon>
        <taxon>Pseudomonadati</taxon>
        <taxon>Pseudomonadota</taxon>
        <taxon>Alphaproteobacteria</taxon>
        <taxon>Rickettsiales</taxon>
        <taxon>Anaplasmataceae</taxon>
        <taxon>Anaplasma</taxon>
        <taxon>phagocytophilum group</taxon>
    </lineage>
</organism>
<name>A0AA45ZHY3_ANAPH</name>
<comment type="caution">
    <text evidence="3">The sequence shown here is derived from an EMBL/GenBank/DDBJ whole genome shotgun (WGS) entry which is preliminary data.</text>
</comment>
<keyword evidence="2" id="KW-0472">Membrane</keyword>
<dbReference type="RefSeq" id="WP_064670146.1">
    <property type="nucleotide sequence ID" value="NZ_FLLR01000091.1"/>
</dbReference>
<dbReference type="EMBL" id="FLLR01000091">
    <property type="protein sequence ID" value="SBO14875.1"/>
    <property type="molecule type" value="Genomic_DNA"/>
</dbReference>
<proteinExistence type="predicted"/>
<dbReference type="Proteomes" id="UP000078419">
    <property type="component" value="Unassembled WGS sequence"/>
</dbReference>
<feature type="transmembrane region" description="Helical" evidence="2">
    <location>
        <begin position="670"/>
        <end position="693"/>
    </location>
</feature>
<evidence type="ECO:0000313" key="4">
    <source>
        <dbReference type="Proteomes" id="UP000078419"/>
    </source>
</evidence>
<evidence type="ECO:0000313" key="3">
    <source>
        <dbReference type="EMBL" id="SBO14875.1"/>
    </source>
</evidence>
<feature type="region of interest" description="Disordered" evidence="1">
    <location>
        <begin position="732"/>
        <end position="761"/>
    </location>
</feature>
<evidence type="ECO:0000256" key="1">
    <source>
        <dbReference type="SAM" id="MobiDB-lite"/>
    </source>
</evidence>